<dbReference type="InterPro" id="IPR019542">
    <property type="entry name" value="Enhancer_polycomb-like_N"/>
</dbReference>
<dbReference type="PROSITE" id="PS50014">
    <property type="entry name" value="BROMODOMAIN_2"/>
    <property type="match status" value="1"/>
</dbReference>
<feature type="compositionally biased region" description="Low complexity" evidence="10">
    <location>
        <begin position="1080"/>
        <end position="1102"/>
    </location>
</feature>
<feature type="domain" description="Bromo" evidence="11">
    <location>
        <begin position="484"/>
        <end position="543"/>
    </location>
</feature>
<dbReference type="SMART" id="SM00297">
    <property type="entry name" value="BROMO"/>
    <property type="match status" value="1"/>
</dbReference>
<dbReference type="InterPro" id="IPR001965">
    <property type="entry name" value="Znf_PHD"/>
</dbReference>
<evidence type="ECO:0000256" key="10">
    <source>
        <dbReference type="SAM" id="MobiDB-lite"/>
    </source>
</evidence>
<dbReference type="Gene3D" id="3.30.40.10">
    <property type="entry name" value="Zinc/RING finger domain, C3HC4 (zinc finger)"/>
    <property type="match status" value="2"/>
</dbReference>
<dbReference type="SMART" id="SM00293">
    <property type="entry name" value="PWWP"/>
    <property type="match status" value="1"/>
</dbReference>
<sequence length="1313" mass="147871">MARGTITSPPTAASLPKAEFEIINDDKLKLPGGTHDIQARSFGYNKFDDFQRPEHYIRHIEPLESDLAKTVEYDMDEQDQEWLDAINAERNKAQIDKVSCESFEIIMDRLEKEWYDLTKNIPKPDFAMPSEDSTCAICDDSEGENSNAIVFCDGCNLAVHQDCYGVPYIPEGQWLCRKCTVSPEVPVDCYLCPNEGGAFKQAVGGEWVHLLCAIWIPETRVANDVFMEPITGLEKISKQRWKLRCSICDYRGGACIQCTKPSCFVAFHATCARKEKLLMPMKSMQGAEPASLTCFCDRHLPKEQQEIRMAALEQEAAREQTGPSKELATKSARAYAKTYKPGPPLVPAIIVERINRYINRIKIRKRAEFIQQMSRYWSLKREARRGAPLLKRLHLEPWTANAGAKVLTHEEKMMRLDQLTRLRQDLLNVQGLTDLLRKRETRKLRQTEVIHEVLSEGLFPHHSRLRFAFERIMSFDRQDHLKMPVSKQDVPDYYEIIKKPMCWSYIDAKLDQHQYWDLQSFIDDVELVIQNALTYNKSGTTFHKLATRIFKDTRPILAELQSLRFKHEERARSDANSDTEALPALGDLEPPLSLLKLFVSSDTIKQGLNMELNTDPASALFNFEFAKVKPPPPVSPEAPPAPPPAPRVRKGPRKRDYKAEAERARINKERRLAETVGKRSTEGTEGTEIDVEDAANDERPTELDVAPAHRQIRHPTEDAEHNFTTSVSTDGEPEVYPNPNFDASTAFRPPRTRGAIAASAAFEAEAHAPPSLPVLAPSSDVLSQGEQPSIDGPCEPSSEAEKPRSRRRPSISTHVQLSIPQVVHDVDNRDSFKMFNAGWILPNDQKRGGRVANDRPPLPPPRKRQRTEPSRLSVVSTEPSDNHTLRKTPPLSAEYQEQKHNPYNYDDNAMDVDSPGPSHFYEPPSASRHVTPYVTDAHEGPRNVITQPNGVIVIEKLDSPATRREKNMRRRADKQKKVAHGADGSTIAAVSADGSNTFVRRSSPRTMSQPSSPVRENVTTEAPPEIASRSPEKVAHDQLDVNRDENHGMDIEETETKQPSTSQEKDVLKVTGSSRPPHPASSQPQRSPRRPLPLSSSPTSRAGPSRPNVPEVDNDFDDESELSALSSDSEELQDEPSQEPSEADVEVKSEQSHAELEAPPTTDNHNQLSKPKKRGRPAEVFEDGTIVWAKSESYPWWPAVVYAESNKGVPANILAVHKDKKLRKKQKLYIVQYYDKQSSWSSVGKDKLQLLGEDNKLDEEMLTPNPKQKFKTPALRQQCREAYRIARSEIEAEGESVEAVNQDGDDADGESES</sequence>
<dbReference type="InterPro" id="IPR036427">
    <property type="entry name" value="Bromodomain-like_sf"/>
</dbReference>
<feature type="compositionally biased region" description="Acidic residues" evidence="10">
    <location>
        <begin position="1303"/>
        <end position="1313"/>
    </location>
</feature>
<keyword evidence="2" id="KW-0479">Metal-binding</keyword>
<dbReference type="InterPro" id="IPR034732">
    <property type="entry name" value="EPHD"/>
</dbReference>
<dbReference type="PROSITE" id="PS51805">
    <property type="entry name" value="EPHD"/>
    <property type="match status" value="1"/>
</dbReference>
<protein>
    <submittedName>
        <fullName evidence="15">Uncharacterized protein</fullName>
    </submittedName>
</protein>
<accession>A0A8H5B4E0</accession>
<feature type="compositionally biased region" description="Basic and acidic residues" evidence="10">
    <location>
        <begin position="657"/>
        <end position="682"/>
    </location>
</feature>
<evidence type="ECO:0000259" key="13">
    <source>
        <dbReference type="PROSITE" id="PS50812"/>
    </source>
</evidence>
<dbReference type="InterPro" id="IPR019787">
    <property type="entry name" value="Znf_PHD-finger"/>
</dbReference>
<evidence type="ECO:0000256" key="6">
    <source>
        <dbReference type="ARBA" id="ARBA00023117"/>
    </source>
</evidence>
<evidence type="ECO:0000256" key="1">
    <source>
        <dbReference type="ARBA" id="ARBA00004123"/>
    </source>
</evidence>
<dbReference type="PROSITE" id="PS50016">
    <property type="entry name" value="ZF_PHD_2"/>
    <property type="match status" value="1"/>
</dbReference>
<dbReference type="InterPro" id="IPR050701">
    <property type="entry name" value="Histone_Mod_Regulator"/>
</dbReference>
<dbReference type="PRINTS" id="PR00503">
    <property type="entry name" value="BROMODOMAIN"/>
</dbReference>
<dbReference type="InterPro" id="IPR019786">
    <property type="entry name" value="Zinc_finger_PHD-type_CS"/>
</dbReference>
<evidence type="ECO:0000256" key="5">
    <source>
        <dbReference type="ARBA" id="ARBA00022833"/>
    </source>
</evidence>
<gene>
    <name evidence="15" type="ORF">D9619_006767</name>
</gene>
<evidence type="ECO:0000259" key="11">
    <source>
        <dbReference type="PROSITE" id="PS50014"/>
    </source>
</evidence>
<dbReference type="PANTHER" id="PTHR13793:SF107">
    <property type="entry name" value="BROMODOMAIN-CONTAINING PROTEIN HOMOLOG"/>
    <property type="match status" value="1"/>
</dbReference>
<keyword evidence="3" id="KW-0677">Repeat</keyword>
<feature type="domain" description="PWWP" evidence="13">
    <location>
        <begin position="1183"/>
        <end position="1254"/>
    </location>
</feature>
<evidence type="ECO:0000259" key="14">
    <source>
        <dbReference type="PROSITE" id="PS51805"/>
    </source>
</evidence>
<dbReference type="Gene3D" id="2.30.30.140">
    <property type="match status" value="1"/>
</dbReference>
<evidence type="ECO:0000259" key="12">
    <source>
        <dbReference type="PROSITE" id="PS50016"/>
    </source>
</evidence>
<dbReference type="Proteomes" id="UP000567179">
    <property type="component" value="Unassembled WGS sequence"/>
</dbReference>
<feature type="compositionally biased region" description="Basic residues" evidence="10">
    <location>
        <begin position="647"/>
        <end position="656"/>
    </location>
</feature>
<dbReference type="Pfam" id="PF13831">
    <property type="entry name" value="PHD_2"/>
    <property type="match status" value="1"/>
</dbReference>
<evidence type="ECO:0000256" key="4">
    <source>
        <dbReference type="ARBA" id="ARBA00022771"/>
    </source>
</evidence>
<dbReference type="SUPFAM" id="SSF57903">
    <property type="entry name" value="FYVE/PHD zinc finger"/>
    <property type="match status" value="1"/>
</dbReference>
<dbReference type="EMBL" id="JAACJJ010000042">
    <property type="protein sequence ID" value="KAF5316323.1"/>
    <property type="molecule type" value="Genomic_DNA"/>
</dbReference>
<feature type="compositionally biased region" description="Acidic residues" evidence="10">
    <location>
        <begin position="685"/>
        <end position="695"/>
    </location>
</feature>
<dbReference type="Gene3D" id="1.20.920.10">
    <property type="entry name" value="Bromodomain-like"/>
    <property type="match status" value="1"/>
</dbReference>
<evidence type="ECO:0000313" key="16">
    <source>
        <dbReference type="Proteomes" id="UP000567179"/>
    </source>
</evidence>
<feature type="compositionally biased region" description="Basic and acidic residues" evidence="10">
    <location>
        <begin position="1030"/>
        <end position="1056"/>
    </location>
</feature>
<dbReference type="CDD" id="cd04369">
    <property type="entry name" value="Bromodomain"/>
    <property type="match status" value="1"/>
</dbReference>
<feature type="compositionally biased region" description="Basic residues" evidence="10">
    <location>
        <begin position="966"/>
        <end position="979"/>
    </location>
</feature>
<dbReference type="PROSITE" id="PS01359">
    <property type="entry name" value="ZF_PHD_1"/>
    <property type="match status" value="1"/>
</dbReference>
<dbReference type="PROSITE" id="PS50812">
    <property type="entry name" value="PWWP"/>
    <property type="match status" value="1"/>
</dbReference>
<feature type="compositionally biased region" description="Polar residues" evidence="10">
    <location>
        <begin position="810"/>
        <end position="819"/>
    </location>
</feature>
<keyword evidence="6 8" id="KW-0103">Bromodomain</keyword>
<comment type="caution">
    <text evidence="15">The sequence shown here is derived from an EMBL/GenBank/DDBJ whole genome shotgun (WGS) entry which is preliminary data.</text>
</comment>
<comment type="subcellular location">
    <subcellularLocation>
        <location evidence="1">Nucleus</location>
    </subcellularLocation>
</comment>
<dbReference type="Pfam" id="PF13832">
    <property type="entry name" value="zf-HC5HC2H_2"/>
    <property type="match status" value="1"/>
</dbReference>
<feature type="region of interest" description="Disordered" evidence="10">
    <location>
        <begin position="631"/>
        <end position="748"/>
    </location>
</feature>
<dbReference type="Pfam" id="PF10513">
    <property type="entry name" value="EPL1"/>
    <property type="match status" value="1"/>
</dbReference>
<proteinExistence type="predicted"/>
<dbReference type="Pfam" id="PF00439">
    <property type="entry name" value="Bromodomain"/>
    <property type="match status" value="1"/>
</dbReference>
<feature type="domain" description="PHD-type" evidence="14">
    <location>
        <begin position="186"/>
        <end position="300"/>
    </location>
</feature>
<feature type="region of interest" description="Disordered" evidence="10">
    <location>
        <begin position="1290"/>
        <end position="1313"/>
    </location>
</feature>
<feature type="region of interest" description="Disordered" evidence="10">
    <location>
        <begin position="769"/>
        <end position="824"/>
    </location>
</feature>
<evidence type="ECO:0000256" key="8">
    <source>
        <dbReference type="PROSITE-ProRule" id="PRU00035"/>
    </source>
</evidence>
<keyword evidence="16" id="KW-1185">Reference proteome</keyword>
<keyword evidence="5" id="KW-0862">Zinc</keyword>
<dbReference type="InterPro" id="IPR001487">
    <property type="entry name" value="Bromodomain"/>
</dbReference>
<reference evidence="15 16" key="1">
    <citation type="journal article" date="2020" name="ISME J.">
        <title>Uncovering the hidden diversity of litter-decomposition mechanisms in mushroom-forming fungi.</title>
        <authorList>
            <person name="Floudas D."/>
            <person name="Bentzer J."/>
            <person name="Ahren D."/>
            <person name="Johansson T."/>
            <person name="Persson P."/>
            <person name="Tunlid A."/>
        </authorList>
    </citation>
    <scope>NUCLEOTIDE SEQUENCE [LARGE SCALE GENOMIC DNA]</scope>
    <source>
        <strain evidence="15 16">CBS 101986</strain>
    </source>
</reference>
<evidence type="ECO:0000313" key="15">
    <source>
        <dbReference type="EMBL" id="KAF5316323.1"/>
    </source>
</evidence>
<feature type="region of interest" description="Disordered" evidence="10">
    <location>
        <begin position="842"/>
        <end position="896"/>
    </location>
</feature>
<dbReference type="InterPro" id="IPR000313">
    <property type="entry name" value="PWWP_dom"/>
</dbReference>
<evidence type="ECO:0000256" key="3">
    <source>
        <dbReference type="ARBA" id="ARBA00022737"/>
    </source>
</evidence>
<dbReference type="FunFam" id="3.30.40.10:FF:000008">
    <property type="entry name" value="Bromodomain containing 1, isoform CRA_a"/>
    <property type="match status" value="1"/>
</dbReference>
<keyword evidence="7" id="KW-0539">Nucleus</keyword>
<name>A0A8H5B4E0_9AGAR</name>
<dbReference type="GO" id="GO:0006325">
    <property type="term" value="P:chromatin organization"/>
    <property type="evidence" value="ECO:0007669"/>
    <property type="project" value="UniProtKB-ARBA"/>
</dbReference>
<organism evidence="15 16">
    <name type="scientific">Psilocybe cf. subviscida</name>
    <dbReference type="NCBI Taxonomy" id="2480587"/>
    <lineage>
        <taxon>Eukaryota</taxon>
        <taxon>Fungi</taxon>
        <taxon>Dikarya</taxon>
        <taxon>Basidiomycota</taxon>
        <taxon>Agaricomycotina</taxon>
        <taxon>Agaricomycetes</taxon>
        <taxon>Agaricomycetidae</taxon>
        <taxon>Agaricales</taxon>
        <taxon>Agaricineae</taxon>
        <taxon>Strophariaceae</taxon>
        <taxon>Psilocybe</taxon>
    </lineage>
</organism>
<feature type="compositionally biased region" description="Polar residues" evidence="10">
    <location>
        <begin position="993"/>
        <end position="1020"/>
    </location>
</feature>
<dbReference type="CDD" id="cd15492">
    <property type="entry name" value="PHD_BRPF_JADE_like"/>
    <property type="match status" value="1"/>
</dbReference>
<dbReference type="GO" id="GO:0008270">
    <property type="term" value="F:zinc ion binding"/>
    <property type="evidence" value="ECO:0007669"/>
    <property type="project" value="UniProtKB-KW"/>
</dbReference>
<dbReference type="InterPro" id="IPR011011">
    <property type="entry name" value="Znf_FYVE_PHD"/>
</dbReference>
<dbReference type="InterPro" id="IPR013083">
    <property type="entry name" value="Znf_RING/FYVE/PHD"/>
</dbReference>
<dbReference type="GO" id="GO:0005634">
    <property type="term" value="C:nucleus"/>
    <property type="evidence" value="ECO:0007669"/>
    <property type="project" value="UniProtKB-SubCell"/>
</dbReference>
<dbReference type="OrthoDB" id="20839at2759"/>
<feature type="compositionally biased region" description="Acidic residues" evidence="10">
    <location>
        <begin position="1128"/>
        <end position="1144"/>
    </location>
</feature>
<evidence type="ECO:0000256" key="7">
    <source>
        <dbReference type="ARBA" id="ARBA00023242"/>
    </source>
</evidence>
<evidence type="ECO:0000256" key="2">
    <source>
        <dbReference type="ARBA" id="ARBA00022723"/>
    </source>
</evidence>
<keyword evidence="4 9" id="KW-0863">Zinc-finger</keyword>
<feature type="region of interest" description="Disordered" evidence="10">
    <location>
        <begin position="961"/>
        <end position="1180"/>
    </location>
</feature>
<dbReference type="SUPFAM" id="SSF63748">
    <property type="entry name" value="Tudor/PWWP/MBT"/>
    <property type="match status" value="1"/>
</dbReference>
<feature type="compositionally biased region" description="Basic and acidic residues" evidence="10">
    <location>
        <begin position="1145"/>
        <end position="1156"/>
    </location>
</feature>
<dbReference type="SMART" id="SM00249">
    <property type="entry name" value="PHD"/>
    <property type="match status" value="2"/>
</dbReference>
<feature type="compositionally biased region" description="Acidic residues" evidence="10">
    <location>
        <begin position="1112"/>
        <end position="1121"/>
    </location>
</feature>
<evidence type="ECO:0000256" key="9">
    <source>
        <dbReference type="PROSITE-ProRule" id="PRU00146"/>
    </source>
</evidence>
<dbReference type="Pfam" id="PF00855">
    <property type="entry name" value="PWWP"/>
    <property type="match status" value="1"/>
</dbReference>
<feature type="domain" description="PHD-type" evidence="12">
    <location>
        <begin position="132"/>
        <end position="182"/>
    </location>
</feature>
<dbReference type="GO" id="GO:0006357">
    <property type="term" value="P:regulation of transcription by RNA polymerase II"/>
    <property type="evidence" value="ECO:0007669"/>
    <property type="project" value="TreeGrafter"/>
</dbReference>
<dbReference type="PANTHER" id="PTHR13793">
    <property type="entry name" value="PHD FINGER PROTEINS"/>
    <property type="match status" value="1"/>
</dbReference>
<feature type="compositionally biased region" description="Pro residues" evidence="10">
    <location>
        <begin position="631"/>
        <end position="646"/>
    </location>
</feature>
<dbReference type="FunFam" id="3.30.40.10:FF:000007">
    <property type="entry name" value="Bromodomain containing 1, isoform CRA_b"/>
    <property type="match status" value="1"/>
</dbReference>
<feature type="compositionally biased region" description="Low complexity" evidence="10">
    <location>
        <begin position="769"/>
        <end position="783"/>
    </location>
</feature>
<dbReference type="SUPFAM" id="SSF47370">
    <property type="entry name" value="Bromodomain"/>
    <property type="match status" value="1"/>
</dbReference>